<dbReference type="Proteomes" id="UP000739538">
    <property type="component" value="Unassembled WGS sequence"/>
</dbReference>
<dbReference type="Pfam" id="PF13231">
    <property type="entry name" value="PMT_2"/>
    <property type="match status" value="1"/>
</dbReference>
<dbReference type="PANTHER" id="PTHR33908">
    <property type="entry name" value="MANNOSYLTRANSFERASE YKCB-RELATED"/>
    <property type="match status" value="1"/>
</dbReference>
<comment type="caution">
    <text evidence="10">The sequence shown here is derived from an EMBL/GenBank/DDBJ whole genome shotgun (WGS) entry which is preliminary data.</text>
</comment>
<feature type="transmembrane region" description="Helical" evidence="8">
    <location>
        <begin position="288"/>
        <end position="309"/>
    </location>
</feature>
<dbReference type="GO" id="GO:0005886">
    <property type="term" value="C:plasma membrane"/>
    <property type="evidence" value="ECO:0007669"/>
    <property type="project" value="UniProtKB-SubCell"/>
</dbReference>
<organism evidence="10 11">
    <name type="scientific">Eiseniibacteriota bacterium</name>
    <dbReference type="NCBI Taxonomy" id="2212470"/>
    <lineage>
        <taxon>Bacteria</taxon>
        <taxon>Candidatus Eiseniibacteriota</taxon>
    </lineage>
</organism>
<evidence type="ECO:0000256" key="8">
    <source>
        <dbReference type="SAM" id="Phobius"/>
    </source>
</evidence>
<evidence type="ECO:0000256" key="4">
    <source>
        <dbReference type="ARBA" id="ARBA00022679"/>
    </source>
</evidence>
<evidence type="ECO:0000313" key="10">
    <source>
        <dbReference type="EMBL" id="MCA9758231.1"/>
    </source>
</evidence>
<feature type="transmembrane region" description="Helical" evidence="8">
    <location>
        <begin position="166"/>
        <end position="188"/>
    </location>
</feature>
<reference evidence="10" key="2">
    <citation type="journal article" date="2021" name="Microbiome">
        <title>Successional dynamics and alternative stable states in a saline activated sludge microbial community over 9 years.</title>
        <authorList>
            <person name="Wang Y."/>
            <person name="Ye J."/>
            <person name="Ju F."/>
            <person name="Liu L."/>
            <person name="Boyd J.A."/>
            <person name="Deng Y."/>
            <person name="Parks D.H."/>
            <person name="Jiang X."/>
            <person name="Yin X."/>
            <person name="Woodcroft B.J."/>
            <person name="Tyson G.W."/>
            <person name="Hugenholtz P."/>
            <person name="Polz M.F."/>
            <person name="Zhang T."/>
        </authorList>
    </citation>
    <scope>NUCLEOTIDE SEQUENCE</scope>
    <source>
        <strain evidence="10">HKST-UBA02</strain>
    </source>
</reference>
<keyword evidence="4 10" id="KW-0808">Transferase</keyword>
<dbReference type="GO" id="GO:0016763">
    <property type="term" value="F:pentosyltransferase activity"/>
    <property type="evidence" value="ECO:0007669"/>
    <property type="project" value="TreeGrafter"/>
</dbReference>
<feature type="transmembrane region" description="Helical" evidence="8">
    <location>
        <begin position="321"/>
        <end position="340"/>
    </location>
</feature>
<comment type="subcellular location">
    <subcellularLocation>
        <location evidence="1">Cell membrane</location>
        <topology evidence="1">Multi-pass membrane protein</topology>
    </subcellularLocation>
</comment>
<gene>
    <name evidence="10" type="ORF">KDA27_20725</name>
</gene>
<dbReference type="AlphaFoldDB" id="A0A956NG66"/>
<feature type="domain" description="Glycosyltransferase RgtA/B/C/D-like" evidence="9">
    <location>
        <begin position="66"/>
        <end position="219"/>
    </location>
</feature>
<feature type="transmembrane region" description="Helical" evidence="8">
    <location>
        <begin position="135"/>
        <end position="154"/>
    </location>
</feature>
<evidence type="ECO:0000313" key="11">
    <source>
        <dbReference type="Proteomes" id="UP000739538"/>
    </source>
</evidence>
<sequence length="521" mass="58909">MDRTERPTSPWVGRILLGLTLLAALLRFYHAGTQSLWIDETETIKYTAPFGQYSWRLFFYNLHGALYSALLHAWSHLFGTSEWALRSFSALVGTVTVPLFYWALQPLRRPNTALVATALLAIHPFHIWYSQELRGYVLLLLAVVVSTGCFLRAIEGNRHSLWRYAAANLVGLLSNLAHVFAMMAHGWLQLLRGREGRTLWRGLVLSWLVSFVLLAPWIYVFWENQIQGSRAVGTESIPKEERIRGESSAPVLGIPYSYYTFSVGYSYGPSLRELATLNRKMDLSVLQPHIPGLAWAAIAFGLAAVIGFVRLWRSGVPGRTWVWLAVIPVLLVYGTAVRNIKVFNPRYAAAAFPAYLLAVSEGIVSVGRRRSLLLGLAVLAPTSVSLAQHYTDSDYAKDETREAVAYLRSEMRPGDLFCYIGLDSPLHNYYWRDIRNDPDGIEHIGTHFFTPSDWPGRFARMDSLLAGHDRIFLLFLREAWDDPEGRFRAHIEETYDVEEKAVFVGTEVWKIAGRPATEGTQ</sequence>
<dbReference type="EC" id="2.4.-.-" evidence="10"/>
<dbReference type="GO" id="GO:0009103">
    <property type="term" value="P:lipopolysaccharide biosynthetic process"/>
    <property type="evidence" value="ECO:0007669"/>
    <property type="project" value="UniProtKB-ARBA"/>
</dbReference>
<keyword evidence="2" id="KW-1003">Cell membrane</keyword>
<keyword evidence="3 10" id="KW-0328">Glycosyltransferase</keyword>
<dbReference type="PANTHER" id="PTHR33908:SF11">
    <property type="entry name" value="MEMBRANE PROTEIN"/>
    <property type="match status" value="1"/>
</dbReference>
<feature type="transmembrane region" description="Helical" evidence="8">
    <location>
        <begin position="346"/>
        <end position="364"/>
    </location>
</feature>
<evidence type="ECO:0000256" key="2">
    <source>
        <dbReference type="ARBA" id="ARBA00022475"/>
    </source>
</evidence>
<keyword evidence="5 8" id="KW-0812">Transmembrane</keyword>
<keyword evidence="7 8" id="KW-0472">Membrane</keyword>
<feature type="transmembrane region" description="Helical" evidence="8">
    <location>
        <begin position="12"/>
        <end position="29"/>
    </location>
</feature>
<dbReference type="InterPro" id="IPR050297">
    <property type="entry name" value="LipidA_mod_glycosyltrf_83"/>
</dbReference>
<feature type="transmembrane region" description="Helical" evidence="8">
    <location>
        <begin position="200"/>
        <end position="222"/>
    </location>
</feature>
<name>A0A956NG66_UNCEI</name>
<protein>
    <submittedName>
        <fullName evidence="10">Glycosyltransferase family 39 protein</fullName>
        <ecNumber evidence="10">2.4.-.-</ecNumber>
    </submittedName>
</protein>
<dbReference type="EMBL" id="JAGQHS010000153">
    <property type="protein sequence ID" value="MCA9758231.1"/>
    <property type="molecule type" value="Genomic_DNA"/>
</dbReference>
<accession>A0A956NG66</accession>
<dbReference type="InterPro" id="IPR038731">
    <property type="entry name" value="RgtA/B/C-like"/>
</dbReference>
<evidence type="ECO:0000256" key="5">
    <source>
        <dbReference type="ARBA" id="ARBA00022692"/>
    </source>
</evidence>
<evidence type="ECO:0000256" key="3">
    <source>
        <dbReference type="ARBA" id="ARBA00022676"/>
    </source>
</evidence>
<evidence type="ECO:0000256" key="6">
    <source>
        <dbReference type="ARBA" id="ARBA00022989"/>
    </source>
</evidence>
<evidence type="ECO:0000256" key="1">
    <source>
        <dbReference type="ARBA" id="ARBA00004651"/>
    </source>
</evidence>
<proteinExistence type="predicted"/>
<feature type="transmembrane region" description="Helical" evidence="8">
    <location>
        <begin position="111"/>
        <end position="129"/>
    </location>
</feature>
<feature type="transmembrane region" description="Helical" evidence="8">
    <location>
        <begin position="57"/>
        <end position="77"/>
    </location>
</feature>
<keyword evidence="6 8" id="KW-1133">Transmembrane helix</keyword>
<evidence type="ECO:0000256" key="7">
    <source>
        <dbReference type="ARBA" id="ARBA00023136"/>
    </source>
</evidence>
<feature type="transmembrane region" description="Helical" evidence="8">
    <location>
        <begin position="83"/>
        <end position="104"/>
    </location>
</feature>
<reference evidence="10" key="1">
    <citation type="submission" date="2020-04" db="EMBL/GenBank/DDBJ databases">
        <authorList>
            <person name="Zhang T."/>
        </authorList>
    </citation>
    <scope>NUCLEOTIDE SEQUENCE</scope>
    <source>
        <strain evidence="10">HKST-UBA02</strain>
    </source>
</reference>
<evidence type="ECO:0000259" key="9">
    <source>
        <dbReference type="Pfam" id="PF13231"/>
    </source>
</evidence>